<dbReference type="Gramene" id="AET3Gv21028300.2">
    <property type="protein sequence ID" value="AET3Gv21028300.2"/>
    <property type="gene ID" value="AET3Gv21028300"/>
</dbReference>
<accession>A0A453GI67</accession>
<dbReference type="Proteomes" id="UP000015105">
    <property type="component" value="Chromosome 3D"/>
</dbReference>
<evidence type="ECO:0000256" key="1">
    <source>
        <dbReference type="SAM" id="MobiDB-lite"/>
    </source>
</evidence>
<reference evidence="3" key="3">
    <citation type="journal article" date="2017" name="Nature">
        <title>Genome sequence of the progenitor of the wheat D genome Aegilops tauschii.</title>
        <authorList>
            <person name="Luo M.C."/>
            <person name="Gu Y.Q."/>
            <person name="Puiu D."/>
            <person name="Wang H."/>
            <person name="Twardziok S.O."/>
            <person name="Deal K.R."/>
            <person name="Huo N."/>
            <person name="Zhu T."/>
            <person name="Wang L."/>
            <person name="Wang Y."/>
            <person name="McGuire P.E."/>
            <person name="Liu S."/>
            <person name="Long H."/>
            <person name="Ramasamy R.K."/>
            <person name="Rodriguez J.C."/>
            <person name="Van S.L."/>
            <person name="Yuan L."/>
            <person name="Wang Z."/>
            <person name="Xia Z."/>
            <person name="Xiao L."/>
            <person name="Anderson O.D."/>
            <person name="Ouyang S."/>
            <person name="Liang Y."/>
            <person name="Zimin A.V."/>
            <person name="Pertea G."/>
            <person name="Qi P."/>
            <person name="Bennetzen J.L."/>
            <person name="Dai X."/>
            <person name="Dawson M.W."/>
            <person name="Muller H.G."/>
            <person name="Kugler K."/>
            <person name="Rivarola-Duarte L."/>
            <person name="Spannagl M."/>
            <person name="Mayer K.F.X."/>
            <person name="Lu F.H."/>
            <person name="Bevan M.W."/>
            <person name="Leroy P."/>
            <person name="Li P."/>
            <person name="You F.M."/>
            <person name="Sun Q."/>
            <person name="Liu Z."/>
            <person name="Lyons E."/>
            <person name="Wicker T."/>
            <person name="Salzberg S.L."/>
            <person name="Devos K.M."/>
            <person name="Dvorak J."/>
        </authorList>
    </citation>
    <scope>NUCLEOTIDE SEQUENCE [LARGE SCALE GENOMIC DNA]</scope>
    <source>
        <strain evidence="3">cv. AL8/78</strain>
    </source>
</reference>
<keyword evidence="4" id="KW-1185">Reference proteome</keyword>
<dbReference type="InterPro" id="IPR001810">
    <property type="entry name" value="F-box_dom"/>
</dbReference>
<evidence type="ECO:0000313" key="3">
    <source>
        <dbReference type="EnsemblPlants" id="AET3Gv21028300.1"/>
    </source>
</evidence>
<reference evidence="4" key="2">
    <citation type="journal article" date="2017" name="Nat. Plants">
        <title>The Aegilops tauschii genome reveals multiple impacts of transposons.</title>
        <authorList>
            <person name="Zhao G."/>
            <person name="Zou C."/>
            <person name="Li K."/>
            <person name="Wang K."/>
            <person name="Li T."/>
            <person name="Gao L."/>
            <person name="Zhang X."/>
            <person name="Wang H."/>
            <person name="Yang Z."/>
            <person name="Liu X."/>
            <person name="Jiang W."/>
            <person name="Mao L."/>
            <person name="Kong X."/>
            <person name="Jiao Y."/>
            <person name="Jia J."/>
        </authorList>
    </citation>
    <scope>NUCLEOTIDE SEQUENCE [LARGE SCALE GENOMIC DNA]</scope>
    <source>
        <strain evidence="4">cv. AL8/78</strain>
    </source>
</reference>
<dbReference type="EnsemblPlants" id="AET3Gv21028300.1">
    <property type="protein sequence ID" value="AET3Gv21028300.1"/>
    <property type="gene ID" value="AET3Gv21028300"/>
</dbReference>
<reference evidence="4" key="1">
    <citation type="journal article" date="2014" name="Science">
        <title>Ancient hybridizations among the ancestral genomes of bread wheat.</title>
        <authorList>
            <consortium name="International Wheat Genome Sequencing Consortium,"/>
            <person name="Marcussen T."/>
            <person name="Sandve S.R."/>
            <person name="Heier L."/>
            <person name="Spannagl M."/>
            <person name="Pfeifer M."/>
            <person name="Jakobsen K.S."/>
            <person name="Wulff B.B."/>
            <person name="Steuernagel B."/>
            <person name="Mayer K.F."/>
            <person name="Olsen O.A."/>
        </authorList>
    </citation>
    <scope>NUCLEOTIDE SEQUENCE [LARGE SCALE GENOMIC DNA]</scope>
    <source>
        <strain evidence="4">cv. AL8/78</strain>
    </source>
</reference>
<proteinExistence type="predicted"/>
<evidence type="ECO:0000259" key="2">
    <source>
        <dbReference type="Pfam" id="PF00646"/>
    </source>
</evidence>
<feature type="compositionally biased region" description="Low complexity" evidence="1">
    <location>
        <begin position="164"/>
        <end position="187"/>
    </location>
</feature>
<protein>
    <recommendedName>
        <fullName evidence="2">F-box domain-containing protein</fullName>
    </recommendedName>
</protein>
<evidence type="ECO:0000313" key="4">
    <source>
        <dbReference type="Proteomes" id="UP000015105"/>
    </source>
</evidence>
<feature type="region of interest" description="Disordered" evidence="1">
    <location>
        <begin position="45"/>
        <end position="65"/>
    </location>
</feature>
<dbReference type="SUPFAM" id="SSF81383">
    <property type="entry name" value="F-box domain"/>
    <property type="match status" value="1"/>
</dbReference>
<name>A0A453GI67_AEGTS</name>
<feature type="domain" description="F-box" evidence="2">
    <location>
        <begin position="84"/>
        <end position="121"/>
    </location>
</feature>
<dbReference type="InterPro" id="IPR036047">
    <property type="entry name" value="F-box-like_dom_sf"/>
</dbReference>
<dbReference type="Pfam" id="PF00646">
    <property type="entry name" value="F-box"/>
    <property type="match status" value="1"/>
</dbReference>
<dbReference type="EnsemblPlants" id="AET3Gv21028300.2">
    <property type="protein sequence ID" value="AET3Gv21028300.2"/>
    <property type="gene ID" value="AET3Gv21028300"/>
</dbReference>
<dbReference type="Gramene" id="AET3Gv21028300.1">
    <property type="protein sequence ID" value="AET3Gv21028300.1"/>
    <property type="gene ID" value="AET3Gv21028300"/>
</dbReference>
<organism evidence="3 4">
    <name type="scientific">Aegilops tauschii subsp. strangulata</name>
    <name type="common">Goatgrass</name>
    <dbReference type="NCBI Taxonomy" id="200361"/>
    <lineage>
        <taxon>Eukaryota</taxon>
        <taxon>Viridiplantae</taxon>
        <taxon>Streptophyta</taxon>
        <taxon>Embryophyta</taxon>
        <taxon>Tracheophyta</taxon>
        <taxon>Spermatophyta</taxon>
        <taxon>Magnoliopsida</taxon>
        <taxon>Liliopsida</taxon>
        <taxon>Poales</taxon>
        <taxon>Poaceae</taxon>
        <taxon>BOP clade</taxon>
        <taxon>Pooideae</taxon>
        <taxon>Triticodae</taxon>
        <taxon>Triticeae</taxon>
        <taxon>Triticinae</taxon>
        <taxon>Aegilops</taxon>
    </lineage>
</organism>
<reference evidence="3" key="4">
    <citation type="submission" date="2019-03" db="UniProtKB">
        <authorList>
            <consortium name="EnsemblPlants"/>
        </authorList>
    </citation>
    <scope>IDENTIFICATION</scope>
</reference>
<reference evidence="3" key="5">
    <citation type="journal article" date="2021" name="G3 (Bethesda)">
        <title>Aegilops tauschii genome assembly Aet v5.0 features greater sequence contiguity and improved annotation.</title>
        <authorList>
            <person name="Wang L."/>
            <person name="Zhu T."/>
            <person name="Rodriguez J.C."/>
            <person name="Deal K.R."/>
            <person name="Dubcovsky J."/>
            <person name="McGuire P.E."/>
            <person name="Lux T."/>
            <person name="Spannagl M."/>
            <person name="Mayer K.F.X."/>
            <person name="Baldrich P."/>
            <person name="Meyers B.C."/>
            <person name="Huo N."/>
            <person name="Gu Y.Q."/>
            <person name="Zhou H."/>
            <person name="Devos K.M."/>
            <person name="Bennetzen J.L."/>
            <person name="Unver T."/>
            <person name="Budak H."/>
            <person name="Gulick P.J."/>
            <person name="Galiba G."/>
            <person name="Kalapos B."/>
            <person name="Nelson D.R."/>
            <person name="Li P."/>
            <person name="You F.M."/>
            <person name="Luo M.C."/>
            <person name="Dvorak J."/>
        </authorList>
    </citation>
    <scope>NUCLEOTIDE SEQUENCE [LARGE SCALE GENOMIC DNA]</scope>
    <source>
        <strain evidence="3">cv. AL8/78</strain>
    </source>
</reference>
<dbReference type="AlphaFoldDB" id="A0A453GI67"/>
<dbReference type="PANTHER" id="PTHR33207">
    <property type="entry name" value="F-BOX DOMAIN CONTAINING PROTEIN-RELATED"/>
    <property type="match status" value="1"/>
</dbReference>
<sequence length="238" mass="25611">TRGYKPPVTSVLYNPTMENGSGRTRKETFDSAGVSILPKYFLLRSHRNPSKPLPPENPKTMDGDRRPTAAAALASAVAAVLGDDNLLREILLHLGFPTCLVHAALVSKRWLHHASDPAFLRRFRERNPPCLLGACVGYPGRYRFVPLPPPYAARPPPAMPPSPADARASSTAGMAASSSRSSTPADSITPSWCRFSPGSLQPSSHRSGPTVTDGCRALKQDSLRCSYPRKGAATASPW</sequence>
<feature type="region of interest" description="Disordered" evidence="1">
    <location>
        <begin position="155"/>
        <end position="189"/>
    </location>
</feature>